<keyword evidence="3" id="KW-1185">Reference proteome</keyword>
<accession>A0ABT2Z3D3</accession>
<gene>
    <name evidence="2" type="ORF">OE647_12860</name>
</gene>
<name>A0ABT2Z3D3_9RHOB</name>
<protein>
    <submittedName>
        <fullName evidence="2">6-hydroxynicotinate reductase</fullName>
    </submittedName>
</protein>
<evidence type="ECO:0000313" key="2">
    <source>
        <dbReference type="EMBL" id="MCV2865616.1"/>
    </source>
</evidence>
<dbReference type="EMBL" id="JAOWLA010000011">
    <property type="protein sequence ID" value="MCV2865616.1"/>
    <property type="molecule type" value="Genomic_DNA"/>
</dbReference>
<feature type="region of interest" description="Disordered" evidence="1">
    <location>
        <begin position="466"/>
        <end position="490"/>
    </location>
</feature>
<dbReference type="Proteomes" id="UP001652503">
    <property type="component" value="Unassembled WGS sequence"/>
</dbReference>
<reference evidence="2 3" key="1">
    <citation type="submission" date="2022-10" db="EMBL/GenBank/DDBJ databases">
        <title>Defluviimonas sp. nov., isolated from ocean surface water.</title>
        <authorList>
            <person name="He W."/>
            <person name="Wang L."/>
            <person name="Zhang D.-F."/>
        </authorList>
    </citation>
    <scope>NUCLEOTIDE SEQUENCE [LARGE SCALE GENOMIC DNA]</scope>
    <source>
        <strain evidence="2 3">WL0075</strain>
    </source>
</reference>
<evidence type="ECO:0000256" key="1">
    <source>
        <dbReference type="SAM" id="MobiDB-lite"/>
    </source>
</evidence>
<proteinExistence type="predicted"/>
<evidence type="ECO:0000313" key="3">
    <source>
        <dbReference type="Proteomes" id="UP001652503"/>
    </source>
</evidence>
<comment type="caution">
    <text evidence="2">The sequence shown here is derived from an EMBL/GenBank/DDBJ whole genome shotgun (WGS) entry which is preliminary data.</text>
</comment>
<dbReference type="RefSeq" id="WP_263722138.1">
    <property type="nucleotide sequence ID" value="NZ_JAOWLA010000011.1"/>
</dbReference>
<organism evidence="2 3">
    <name type="scientific">Albidovulum sediminicola</name>
    <dbReference type="NCBI Taxonomy" id="2984331"/>
    <lineage>
        <taxon>Bacteria</taxon>
        <taxon>Pseudomonadati</taxon>
        <taxon>Pseudomonadota</taxon>
        <taxon>Alphaproteobacteria</taxon>
        <taxon>Rhodobacterales</taxon>
        <taxon>Paracoccaceae</taxon>
        <taxon>Albidovulum</taxon>
    </lineage>
</organism>
<sequence length="490" mass="52205">MSERAERMADKIRCDACPVLCYIAEGRAGACDRYANHGGELVRLDPLTVIEAGAETVPFLSTDEEWDGDILRANRPFITAVGAGTTYPDYKPAPFIVSQEVAGVDMVTVVTEGIFSYCGVKVKIDTDRHIGDECAIVRSEGEPIGHVMTSEYGSKMLSLGGVEHLTGGTKAEGRATCDALLRLCNREAVELTVEGGATVVVQAGQAPIINGVQERLMRVGCGSATIGMFATQWAPHVDEVIVVDDHITGVLSEHQAGRMLDIPPTGIRVTGRKSTPGRYFQVAHPGTGWGGTDVEDPLTILRPADPKIAWPGLRLLMVSTTGEQWAYYTLDENLAPQPAEITAPLLASVERIAENCEPSVCSVLFMGGAGGSLRAGVTENPVKLTRSVKEALTHVSCGGAEAYVWPGGGITVMADVMDMPTNAFGYVPTPALVAPIEFTLRRSDYAALGGHVERIVPAKDVVKPGIRRVGPAPRHPDPRHAGNFNWSKGG</sequence>